<evidence type="ECO:0000313" key="1">
    <source>
        <dbReference type="EMBL" id="SDF88823.1"/>
    </source>
</evidence>
<evidence type="ECO:0000313" key="2">
    <source>
        <dbReference type="Proteomes" id="UP000199705"/>
    </source>
</evidence>
<sequence length="428" mass="49272">MLFTEDFLHYIWKFRLFERENLQTVDGEELEIFSAGLHNSDSGPDFHNAGIRIGETVWAGNVEVHLSASDWQKHGHTNDGAYDNVILHVVYRNDAQLFLPNGRKVPTLELQSRISEALYNKYHKLVFGNQSFIPCENGIATVDALTMQNWLTRVLVERMEKRSANVAAALALNKGDWEETFYQFLAANFGFKVNALPFELMAKSLPQLILAKNKNSPMQIEALIFGQAGFLEGEFKDDYPLKLQKEYEYLRKKYNLKPIESHLWKFMRLRPQNFPTIRLAQFAALIVQSNHLLSKILEIKEVKALRSLFTEIKVNDYWEDHYRFDVQSKPSSKNMGDGSVDILLLNAVALFLFSYGKQHQQQYYISRSLKLLENLPAEKNNIIADFVNLGVKIETAFESQALLELKNNYCNYKKCLQCGVGNKILKLA</sequence>
<dbReference type="STRING" id="551996.SAMN05192573_101649"/>
<organism evidence="1 2">
    <name type="scientific">Mucilaginibacter gossypii</name>
    <dbReference type="NCBI Taxonomy" id="551996"/>
    <lineage>
        <taxon>Bacteria</taxon>
        <taxon>Pseudomonadati</taxon>
        <taxon>Bacteroidota</taxon>
        <taxon>Sphingobacteriia</taxon>
        <taxon>Sphingobacteriales</taxon>
        <taxon>Sphingobacteriaceae</taxon>
        <taxon>Mucilaginibacter</taxon>
    </lineage>
</organism>
<dbReference type="InterPro" id="IPR021272">
    <property type="entry name" value="DUF2851"/>
</dbReference>
<dbReference type="Proteomes" id="UP000199705">
    <property type="component" value="Unassembled WGS sequence"/>
</dbReference>
<dbReference type="RefSeq" id="WP_091162831.1">
    <property type="nucleotide sequence ID" value="NZ_FNCG01000001.1"/>
</dbReference>
<name>A0A1G7PRK3_9SPHI</name>
<protein>
    <recommendedName>
        <fullName evidence="3">DUF2851 family protein</fullName>
    </recommendedName>
</protein>
<keyword evidence="2" id="KW-1185">Reference proteome</keyword>
<gene>
    <name evidence="1" type="ORF">SAMN05192573_101649</name>
</gene>
<proteinExistence type="predicted"/>
<evidence type="ECO:0008006" key="3">
    <source>
        <dbReference type="Google" id="ProtNLM"/>
    </source>
</evidence>
<reference evidence="2" key="1">
    <citation type="submission" date="2016-10" db="EMBL/GenBank/DDBJ databases">
        <authorList>
            <person name="Varghese N."/>
            <person name="Submissions S."/>
        </authorList>
    </citation>
    <scope>NUCLEOTIDE SEQUENCE [LARGE SCALE GENOMIC DNA]</scope>
    <source>
        <strain evidence="2">Gh-67</strain>
    </source>
</reference>
<dbReference type="Pfam" id="PF11013">
    <property type="entry name" value="DUF2851"/>
    <property type="match status" value="1"/>
</dbReference>
<dbReference type="EMBL" id="FNCG01000001">
    <property type="protein sequence ID" value="SDF88823.1"/>
    <property type="molecule type" value="Genomic_DNA"/>
</dbReference>
<accession>A0A1G7PRK3</accession>
<dbReference type="AlphaFoldDB" id="A0A1G7PRK3"/>